<evidence type="ECO:0000256" key="9">
    <source>
        <dbReference type="ARBA" id="ARBA00022912"/>
    </source>
</evidence>
<dbReference type="PROSITE" id="PS50055">
    <property type="entry name" value="TYR_PHOSPHATASE_PTP"/>
    <property type="match status" value="2"/>
</dbReference>
<dbReference type="OrthoDB" id="5794147at2759"/>
<keyword evidence="4" id="KW-0597">Phosphoprotein</keyword>
<dbReference type="EMBL" id="SRMA01023855">
    <property type="protein sequence ID" value="TRZ02832.1"/>
    <property type="molecule type" value="Genomic_DNA"/>
</dbReference>
<dbReference type="PANTHER" id="PTHR19134:SF539">
    <property type="entry name" value="RECEPTOR-TYPE TYROSINE-PROTEIN PHOSPHATASE C"/>
    <property type="match status" value="1"/>
</dbReference>
<accession>A0A553RKX4</accession>
<dbReference type="InterPro" id="IPR050348">
    <property type="entry name" value="Protein-Tyr_Phosphatase"/>
</dbReference>
<dbReference type="InterPro" id="IPR029021">
    <property type="entry name" value="Prot-tyrosine_phosphatase-like"/>
</dbReference>
<keyword evidence="21" id="KW-1185">Reference proteome</keyword>
<feature type="domain" description="Tyrosine-protein phosphatase" evidence="18">
    <location>
        <begin position="363"/>
        <end position="619"/>
    </location>
</feature>
<dbReference type="PROSITE" id="PS50056">
    <property type="entry name" value="TYR_PHOSPHATASE_2"/>
    <property type="match status" value="2"/>
</dbReference>
<comment type="similarity">
    <text evidence="14">Belongs to the protein-tyrosine phosphatase family. Receptor class 1/6 subfamily.</text>
</comment>
<keyword evidence="11" id="KW-0472">Membrane</keyword>
<dbReference type="InterPro" id="IPR036116">
    <property type="entry name" value="FN3_sf"/>
</dbReference>
<evidence type="ECO:0000256" key="7">
    <source>
        <dbReference type="ARBA" id="ARBA00022737"/>
    </source>
</evidence>
<evidence type="ECO:0000259" key="19">
    <source>
        <dbReference type="PROSITE" id="PS50056"/>
    </source>
</evidence>
<dbReference type="AlphaFoldDB" id="A0A553RKX4"/>
<evidence type="ECO:0000256" key="16">
    <source>
        <dbReference type="ARBA" id="ARBA00078812"/>
    </source>
</evidence>
<organism evidence="20 21">
    <name type="scientific">Danionella cerebrum</name>
    <dbReference type="NCBI Taxonomy" id="2873325"/>
    <lineage>
        <taxon>Eukaryota</taxon>
        <taxon>Metazoa</taxon>
        <taxon>Chordata</taxon>
        <taxon>Craniata</taxon>
        <taxon>Vertebrata</taxon>
        <taxon>Euteleostomi</taxon>
        <taxon>Actinopterygii</taxon>
        <taxon>Neopterygii</taxon>
        <taxon>Teleostei</taxon>
        <taxon>Ostariophysi</taxon>
        <taxon>Cypriniformes</taxon>
        <taxon>Danionidae</taxon>
        <taxon>Danioninae</taxon>
        <taxon>Danionella</taxon>
    </lineage>
</organism>
<feature type="region of interest" description="Disordered" evidence="17">
    <location>
        <begin position="82"/>
        <end position="136"/>
    </location>
</feature>
<dbReference type="InterPro" id="IPR003595">
    <property type="entry name" value="Tyr_Pase_cat"/>
</dbReference>
<evidence type="ECO:0000256" key="11">
    <source>
        <dbReference type="ARBA" id="ARBA00023136"/>
    </source>
</evidence>
<evidence type="ECO:0000256" key="2">
    <source>
        <dbReference type="ARBA" id="ARBA00013064"/>
    </source>
</evidence>
<dbReference type="PRINTS" id="PR00700">
    <property type="entry name" value="PRTYPHPHTASE"/>
</dbReference>
<evidence type="ECO:0000256" key="3">
    <source>
        <dbReference type="ARBA" id="ARBA00022475"/>
    </source>
</evidence>
<dbReference type="CDD" id="cd14557">
    <property type="entry name" value="R-PTPc-C-1"/>
    <property type="match status" value="1"/>
</dbReference>
<comment type="caution">
    <text evidence="20">The sequence shown here is derived from an EMBL/GenBank/DDBJ whole genome shotgun (WGS) entry which is preliminary data.</text>
</comment>
<keyword evidence="7" id="KW-0677">Repeat</keyword>
<keyword evidence="5" id="KW-0812">Transmembrane</keyword>
<keyword evidence="3" id="KW-1003">Cell membrane</keyword>
<dbReference type="SUPFAM" id="SSF52799">
    <property type="entry name" value="(Phosphotyrosine protein) phosphatases II"/>
    <property type="match status" value="2"/>
</dbReference>
<name>A0A553RKX4_9TELE</name>
<keyword evidence="8" id="KW-0378">Hydrolase</keyword>
<evidence type="ECO:0000259" key="18">
    <source>
        <dbReference type="PROSITE" id="PS50055"/>
    </source>
</evidence>
<evidence type="ECO:0000256" key="5">
    <source>
        <dbReference type="ARBA" id="ARBA00022692"/>
    </source>
</evidence>
<evidence type="ECO:0000256" key="10">
    <source>
        <dbReference type="ARBA" id="ARBA00022989"/>
    </source>
</evidence>
<reference evidence="20 21" key="1">
    <citation type="journal article" date="2019" name="Sci. Data">
        <title>Hybrid genome assembly and annotation of Danionella translucida.</title>
        <authorList>
            <person name="Kadobianskyi M."/>
            <person name="Schulze L."/>
            <person name="Schuelke M."/>
            <person name="Judkewitz B."/>
        </authorList>
    </citation>
    <scope>NUCLEOTIDE SEQUENCE [LARGE SCALE GENOMIC DNA]</scope>
    <source>
        <strain evidence="20 21">Bolton</strain>
    </source>
</reference>
<feature type="domain" description="Tyrosine specific protein phosphatases" evidence="19">
    <location>
        <begin position="840"/>
        <end position="920"/>
    </location>
</feature>
<evidence type="ECO:0000256" key="12">
    <source>
        <dbReference type="ARBA" id="ARBA00023180"/>
    </source>
</evidence>
<dbReference type="SUPFAM" id="SSF49265">
    <property type="entry name" value="Fibronectin type III"/>
    <property type="match status" value="1"/>
</dbReference>
<dbReference type="InterPro" id="IPR000242">
    <property type="entry name" value="PTP_cat"/>
</dbReference>
<evidence type="ECO:0000256" key="14">
    <source>
        <dbReference type="ARBA" id="ARBA00061377"/>
    </source>
</evidence>
<evidence type="ECO:0000256" key="4">
    <source>
        <dbReference type="ARBA" id="ARBA00022553"/>
    </source>
</evidence>
<dbReference type="FunFam" id="3.90.190.10:FF:000033">
    <property type="entry name" value="receptor-type tyrosine-protein phosphatase C isoform X1"/>
    <property type="match status" value="1"/>
</dbReference>
<feature type="compositionally biased region" description="Low complexity" evidence="17">
    <location>
        <begin position="115"/>
        <end position="126"/>
    </location>
</feature>
<keyword evidence="12" id="KW-0325">Glycoprotein</keyword>
<keyword evidence="6" id="KW-0732">Signal</keyword>
<evidence type="ECO:0000256" key="17">
    <source>
        <dbReference type="SAM" id="MobiDB-lite"/>
    </source>
</evidence>
<dbReference type="Pfam" id="PF00102">
    <property type="entry name" value="Y_phosphatase"/>
    <property type="match status" value="2"/>
</dbReference>
<dbReference type="InterPro" id="IPR016130">
    <property type="entry name" value="Tyr_Pase_AS"/>
</dbReference>
<evidence type="ECO:0000256" key="6">
    <source>
        <dbReference type="ARBA" id="ARBA00022729"/>
    </source>
</evidence>
<feature type="compositionally biased region" description="Polar residues" evidence="17">
    <location>
        <begin position="84"/>
        <end position="110"/>
    </location>
</feature>
<dbReference type="GO" id="GO:0004725">
    <property type="term" value="F:protein tyrosine phosphatase activity"/>
    <property type="evidence" value="ECO:0007669"/>
    <property type="project" value="UniProtKB-EC"/>
</dbReference>
<dbReference type="FunFam" id="3.90.190.10:FF:000042">
    <property type="entry name" value="receptor-type tyrosine-protein phosphatase C isoform X1"/>
    <property type="match status" value="1"/>
</dbReference>
<dbReference type="STRING" id="623744.A0A553RKX4"/>
<evidence type="ECO:0000313" key="20">
    <source>
        <dbReference type="EMBL" id="TRZ02832.1"/>
    </source>
</evidence>
<dbReference type="Proteomes" id="UP000316079">
    <property type="component" value="Unassembled WGS sequence"/>
</dbReference>
<comment type="catalytic activity">
    <reaction evidence="13">
        <text>O-phospho-L-tyrosyl-[protein] + H2O = L-tyrosyl-[protein] + phosphate</text>
        <dbReference type="Rhea" id="RHEA:10684"/>
        <dbReference type="Rhea" id="RHEA-COMP:10136"/>
        <dbReference type="Rhea" id="RHEA-COMP:20101"/>
        <dbReference type="ChEBI" id="CHEBI:15377"/>
        <dbReference type="ChEBI" id="CHEBI:43474"/>
        <dbReference type="ChEBI" id="CHEBI:46858"/>
        <dbReference type="ChEBI" id="CHEBI:61978"/>
        <dbReference type="EC" id="3.1.3.48"/>
    </reaction>
</comment>
<gene>
    <name evidence="20" type="ORF">DNTS_026705</name>
</gene>
<dbReference type="SMART" id="SM00194">
    <property type="entry name" value="PTPc"/>
    <property type="match status" value="2"/>
</dbReference>
<keyword evidence="10" id="KW-1133">Transmembrane helix</keyword>
<dbReference type="PROSITE" id="PS00383">
    <property type="entry name" value="TYR_PHOSPHATASE_1"/>
    <property type="match status" value="2"/>
</dbReference>
<proteinExistence type="inferred from homology"/>
<dbReference type="GO" id="GO:0005886">
    <property type="term" value="C:plasma membrane"/>
    <property type="evidence" value="ECO:0007669"/>
    <property type="project" value="UniProtKB-SubCell"/>
</dbReference>
<evidence type="ECO:0000313" key="21">
    <source>
        <dbReference type="Proteomes" id="UP000316079"/>
    </source>
</evidence>
<feature type="domain" description="Tyrosine specific protein phosphatases" evidence="19">
    <location>
        <begin position="539"/>
        <end position="610"/>
    </location>
</feature>
<evidence type="ECO:0000256" key="15">
    <source>
        <dbReference type="ARBA" id="ARBA00073601"/>
    </source>
</evidence>
<dbReference type="InterPro" id="IPR000387">
    <property type="entry name" value="Tyr_Pase_dom"/>
</dbReference>
<evidence type="ECO:0000256" key="8">
    <source>
        <dbReference type="ARBA" id="ARBA00022801"/>
    </source>
</evidence>
<dbReference type="PANTHER" id="PTHR19134">
    <property type="entry name" value="RECEPTOR-TYPE TYROSINE-PROTEIN PHOSPHATASE"/>
    <property type="match status" value="1"/>
</dbReference>
<feature type="domain" description="Tyrosine-protein phosphatase" evidence="18">
    <location>
        <begin position="650"/>
        <end position="929"/>
    </location>
</feature>
<dbReference type="SMART" id="SM00404">
    <property type="entry name" value="PTPc_motif"/>
    <property type="match status" value="2"/>
</dbReference>
<evidence type="ECO:0000256" key="1">
    <source>
        <dbReference type="ARBA" id="ARBA00004251"/>
    </source>
</evidence>
<comment type="subcellular location">
    <subcellularLocation>
        <location evidence="1">Cell membrane</location>
        <topology evidence="1">Single-pass type I membrane protein</topology>
    </subcellularLocation>
</comment>
<dbReference type="EC" id="3.1.3.48" evidence="2"/>
<protein>
    <recommendedName>
        <fullName evidence="15">Receptor-type tyrosine-protein phosphatase C</fullName>
        <ecNumber evidence="2">3.1.3.48</ecNumber>
    </recommendedName>
    <alternativeName>
        <fullName evidence="16">Leukocyte common antigen</fullName>
    </alternativeName>
</protein>
<sequence length="1023" mass="116863">MRQCRAADSPGCALRAKGAEEQPKDFLQVELNPDRKHRSEASELDLWFLEEEFGYGEIFGTRALGFYPVLCLVEQPRPCFGDQSGETTQNHSQISKGKTSSDSPTLTTNPEGKPNNDSTNHNNTSHQPPHSPSIIQNYTEDNTTIKEMCNVRLNMSRVKVEVEVKASKNTTYHLRIMDNENTTAYEENGSGEKTFQIPFENLSPCTRYNIKVKGCSAHGNLTFNTSGNNATINPVVKDNEVCLEAKFTSTQKWNLTKCIKITEDNSCEESHVVKLDTCNYTIHLPPDLKKNSSFSYVTHDAFEVVWNAPQNDPCSQIEWENYELSCSPSPPKHSEALLRVEPIYAEALTDTYITKNADDKRLFMEEFQSIPRIFSNYTLKEAKKDGNQSKNRYIDILPYDYTRVVLSTGGDQDYINASFIDGYQEPKKYIAAQGPKEDTVGDFWQMIWDQKSSIIVMVTRCEEGNKPKCAQYWPCLERETEIFDDFVVKIKTEQHCPDYIIRHLVLANKREMASEREVTHIQFISWPDHGVPGDPFMLLKLRRRVNSFKNFFSGPIVVHCSAGVGRTGTYISIDAMIESLEAEGRVDIYGYVVKLRRQRCLMVQVEPQYILIHAALIEHYQYGDTEISLSEFHSVLNTLRQKDGADGNLMEIEFQKIPKCKNWRTFNTASSEENKSKNRDSKVLPYDINRVLFRLDIEVNQTSDPEDEEEYSSDEEEESNEYINASFLEGYWGPKSLIAAQGPLPNTMAEFLLMLIQQRTKTLVMLTDCEEDGKDYCSQYWGEEKKVFGELEVEMKKEENFPAYVRRHLEIYSSKKKEIFKVDQYQFLKWKGRELPENAQELIEMIHDIKKNSNYDNSKISRRVPIVVHCNNGSSRTGIFCALWNLMDSASSEKFVDVFQVVKNLRKDRLGMVQTLEQYQFIYAALEGAFPVQNGTVKTLTPNHSEQLVINETTALLTETNCTSSAEHQEATDDKQNIEITEQEVVESETPLPPAEVAVDECSEEPAINGPTSAVNEVEISLS</sequence>
<keyword evidence="9" id="KW-0904">Protein phosphatase</keyword>
<evidence type="ECO:0000256" key="13">
    <source>
        <dbReference type="ARBA" id="ARBA00051722"/>
    </source>
</evidence>
<dbReference type="CDD" id="cd14558">
    <property type="entry name" value="R-PTP-C-2"/>
    <property type="match status" value="1"/>
</dbReference>
<dbReference type="Gene3D" id="3.90.190.10">
    <property type="entry name" value="Protein tyrosine phosphatase superfamily"/>
    <property type="match status" value="2"/>
</dbReference>